<dbReference type="SUPFAM" id="SSF54593">
    <property type="entry name" value="Glyoxalase/Bleomycin resistance protein/Dihydroxybiphenyl dioxygenase"/>
    <property type="match status" value="1"/>
</dbReference>
<reference evidence="8 9" key="1">
    <citation type="submission" date="2014-11" db="EMBL/GenBank/DDBJ databases">
        <authorList>
            <person name="Urmite Genomes Urmite Genomes"/>
        </authorList>
    </citation>
    <scope>NUCLEOTIDE SEQUENCE [LARGE SCALE GENOMIC DNA]</scope>
    <source>
        <strain evidence="8 9">Oc5</strain>
    </source>
</reference>
<sequence>MQLFIVVLRKNETNHIEVIKLFIKGVNHFLFSVSDLEKSIRFYQNVFDAKLLVKGRSTAYFDLNGMWLALNLEKDIPRNEISQSYTHIAFSIEEADFDSIYNKLEELDVNMLTGRPRDEKDKKSIYFTDPDGHKFEFHTGTLQDRMNYYKQEKPHMEFYI</sequence>
<dbReference type="PANTHER" id="PTHR36113:SF6">
    <property type="entry name" value="FOSFOMYCIN RESISTANCE PROTEIN FOSX"/>
    <property type="match status" value="1"/>
</dbReference>
<gene>
    <name evidence="8" type="primary">fosB_2</name>
    <name evidence="6" type="synonym">fosB</name>
    <name evidence="8" type="ORF">BN997_02784</name>
</gene>
<keyword evidence="9" id="KW-1185">Reference proteome</keyword>
<dbReference type="Pfam" id="PF00903">
    <property type="entry name" value="Glyoxalase"/>
    <property type="match status" value="1"/>
</dbReference>
<dbReference type="InterPro" id="IPR037523">
    <property type="entry name" value="VOC_core"/>
</dbReference>
<accession>A0A0A1MTN8</accession>
<dbReference type="GO" id="GO:0005737">
    <property type="term" value="C:cytoplasm"/>
    <property type="evidence" value="ECO:0007669"/>
    <property type="project" value="UniProtKB-SubCell"/>
</dbReference>
<evidence type="ECO:0000256" key="1">
    <source>
        <dbReference type="ARBA" id="ARBA00022490"/>
    </source>
</evidence>
<dbReference type="GO" id="GO:0016765">
    <property type="term" value="F:transferase activity, transferring alkyl or aryl (other than methyl) groups"/>
    <property type="evidence" value="ECO:0007669"/>
    <property type="project" value="UniProtKB-UniRule"/>
</dbReference>
<evidence type="ECO:0000313" key="8">
    <source>
        <dbReference type="EMBL" id="CEI82897.1"/>
    </source>
</evidence>
<keyword evidence="3 6" id="KW-0479">Metal-binding</keyword>
<dbReference type="EMBL" id="CDGG01000001">
    <property type="protein sequence ID" value="CEI82897.1"/>
    <property type="molecule type" value="Genomic_DNA"/>
</dbReference>
<dbReference type="EC" id="2.5.1.-" evidence="6"/>
<name>A0A0A1MTN8_9BACI</name>
<keyword evidence="1 6" id="KW-0963">Cytoplasm</keyword>
<evidence type="ECO:0000256" key="3">
    <source>
        <dbReference type="ARBA" id="ARBA00022723"/>
    </source>
</evidence>
<dbReference type="AlphaFoldDB" id="A0A0A1MTN8"/>
<comment type="similarity">
    <text evidence="6">Belongs to the fosfomycin resistance protein family. FosB subfamily.</text>
</comment>
<proteinExistence type="inferred from homology"/>
<dbReference type="InterPro" id="IPR051332">
    <property type="entry name" value="Fosfomycin_Res_Enzymes"/>
</dbReference>
<evidence type="ECO:0000259" key="7">
    <source>
        <dbReference type="PROSITE" id="PS51819"/>
    </source>
</evidence>
<dbReference type="GO" id="GO:0000287">
    <property type="term" value="F:magnesium ion binding"/>
    <property type="evidence" value="ECO:0007669"/>
    <property type="project" value="UniProtKB-UniRule"/>
</dbReference>
<dbReference type="Gene3D" id="3.10.180.10">
    <property type="entry name" value="2,3-Dihydroxybiphenyl 1,2-Dioxygenase, domain 1"/>
    <property type="match status" value="1"/>
</dbReference>
<dbReference type="HAMAP" id="MF_01512">
    <property type="entry name" value="FosB"/>
    <property type="match status" value="1"/>
</dbReference>
<dbReference type="PROSITE" id="PS51819">
    <property type="entry name" value="VOC"/>
    <property type="match status" value="1"/>
</dbReference>
<dbReference type="NCBIfam" id="NF003152">
    <property type="entry name" value="PRK04101.1"/>
    <property type="match status" value="1"/>
</dbReference>
<feature type="binding site" evidence="6">
    <location>
        <position position="87"/>
    </location>
    <ligand>
        <name>Mg(2+)</name>
        <dbReference type="ChEBI" id="CHEBI:18420"/>
    </ligand>
</feature>
<evidence type="ECO:0000256" key="2">
    <source>
        <dbReference type="ARBA" id="ARBA00022679"/>
    </source>
</evidence>
<dbReference type="InterPro" id="IPR004360">
    <property type="entry name" value="Glyas_Fos-R_dOase_dom"/>
</dbReference>
<comment type="subcellular location">
    <subcellularLocation>
        <location evidence="6">Cytoplasm</location>
    </subcellularLocation>
</comment>
<comment type="cofactor">
    <cofactor evidence="6">
        <name>Mg(2+)</name>
        <dbReference type="ChEBI" id="CHEBI:18420"/>
    </cofactor>
</comment>
<dbReference type="STRING" id="545501.BN997_02784"/>
<comment type="subunit">
    <text evidence="6">Homodimer.</text>
</comment>
<keyword evidence="2 6" id="KW-0808">Transferase</keyword>
<organism evidence="8 9">
    <name type="scientific">Oceanobacillus oncorhynchi</name>
    <dbReference type="NCBI Taxonomy" id="545501"/>
    <lineage>
        <taxon>Bacteria</taxon>
        <taxon>Bacillati</taxon>
        <taxon>Bacillota</taxon>
        <taxon>Bacilli</taxon>
        <taxon>Bacillales</taxon>
        <taxon>Bacillaceae</taxon>
        <taxon>Oceanobacillus</taxon>
    </lineage>
</organism>
<dbReference type="PANTHER" id="PTHR36113">
    <property type="entry name" value="LYASE, PUTATIVE-RELATED-RELATED"/>
    <property type="match status" value="1"/>
</dbReference>
<dbReference type="GO" id="GO:0046677">
    <property type="term" value="P:response to antibiotic"/>
    <property type="evidence" value="ECO:0007669"/>
    <property type="project" value="UniProtKB-UniRule"/>
</dbReference>
<evidence type="ECO:0000256" key="4">
    <source>
        <dbReference type="ARBA" id="ARBA00022842"/>
    </source>
</evidence>
<dbReference type="CDD" id="cd08363">
    <property type="entry name" value="FosB"/>
    <property type="match status" value="1"/>
</dbReference>
<comment type="function">
    <text evidence="6">Metallothiol transferase which confers resistance to fosfomycin by catalyzing the addition of a thiol cofactor to fosfomycin. L-cysteine is probably the physiological thiol donor.</text>
</comment>
<evidence type="ECO:0000256" key="6">
    <source>
        <dbReference type="HAMAP-Rule" id="MF_01512"/>
    </source>
</evidence>
<dbReference type="Proteomes" id="UP000040453">
    <property type="component" value="Unassembled WGS sequence"/>
</dbReference>
<evidence type="ECO:0000313" key="9">
    <source>
        <dbReference type="Proteomes" id="UP000040453"/>
    </source>
</evidence>
<dbReference type="InterPro" id="IPR022858">
    <property type="entry name" value="Metallothiol_Trafse_FosB"/>
</dbReference>
<feature type="binding site" evidence="6">
    <location>
        <position position="136"/>
    </location>
    <ligand>
        <name>Mg(2+)</name>
        <dbReference type="ChEBI" id="CHEBI:18420"/>
    </ligand>
</feature>
<feature type="binding site" evidence="6">
    <location>
        <position position="28"/>
    </location>
    <ligand>
        <name>Mg(2+)</name>
        <dbReference type="ChEBI" id="CHEBI:18420"/>
    </ligand>
</feature>
<feature type="domain" description="VOC" evidence="7">
    <location>
        <begin position="25"/>
        <end position="140"/>
    </location>
</feature>
<protein>
    <recommendedName>
        <fullName evidence="6">Metallothiol transferase FosB</fullName>
        <ecNumber evidence="6">2.5.1.-</ecNumber>
    </recommendedName>
    <alternativeName>
        <fullName evidence="6">Fosfomycin resistance protein</fullName>
    </alternativeName>
</protein>
<dbReference type="NCBIfam" id="NF038306">
    <property type="entry name" value="fosM_gen"/>
    <property type="match status" value="1"/>
</dbReference>
<keyword evidence="5 6" id="KW-0046">Antibiotic resistance</keyword>
<evidence type="ECO:0000256" key="5">
    <source>
        <dbReference type="ARBA" id="ARBA00023251"/>
    </source>
</evidence>
<keyword evidence="4 6" id="KW-0460">Magnesium</keyword>
<dbReference type="InterPro" id="IPR029068">
    <property type="entry name" value="Glyas_Bleomycin-R_OHBP_Dase"/>
</dbReference>